<keyword evidence="2" id="KW-1185">Reference proteome</keyword>
<reference evidence="1 2" key="1">
    <citation type="submission" date="2018-06" db="EMBL/GenBank/DDBJ databases">
        <title>Spirosoma sp. HMF3257 Genome sequencing and assembly.</title>
        <authorList>
            <person name="Kang H."/>
            <person name="Cha I."/>
            <person name="Kim H."/>
            <person name="Kang J."/>
            <person name="Joh K."/>
        </authorList>
    </citation>
    <scope>NUCLEOTIDE SEQUENCE [LARGE SCALE GENOMIC DNA]</scope>
    <source>
        <strain evidence="1 2">HMF3257</strain>
    </source>
</reference>
<protein>
    <submittedName>
        <fullName evidence="1">Uncharacterized protein</fullName>
    </submittedName>
</protein>
<dbReference type="Proteomes" id="UP000249016">
    <property type="component" value="Unassembled WGS sequence"/>
</dbReference>
<dbReference type="AlphaFoldDB" id="A0A327NTD3"/>
<dbReference type="EMBL" id="QLII01000001">
    <property type="protein sequence ID" value="RAI77975.1"/>
    <property type="molecule type" value="Genomic_DNA"/>
</dbReference>
<organism evidence="1 2">
    <name type="scientific">Spirosoma telluris</name>
    <dbReference type="NCBI Taxonomy" id="2183553"/>
    <lineage>
        <taxon>Bacteria</taxon>
        <taxon>Pseudomonadati</taxon>
        <taxon>Bacteroidota</taxon>
        <taxon>Cytophagia</taxon>
        <taxon>Cytophagales</taxon>
        <taxon>Cytophagaceae</taxon>
        <taxon>Spirosoma</taxon>
    </lineage>
</organism>
<sequence>MDDKELAETYTSKIASDFYSPDNDQPGSPIISNELEHLKFQNLLAQYKAKVFERHACLFLS</sequence>
<gene>
    <name evidence="1" type="ORF">HMF3257_34755</name>
</gene>
<comment type="caution">
    <text evidence="1">The sequence shown here is derived from an EMBL/GenBank/DDBJ whole genome shotgun (WGS) entry which is preliminary data.</text>
</comment>
<proteinExistence type="predicted"/>
<accession>A0A327NTD3</accession>
<evidence type="ECO:0000313" key="1">
    <source>
        <dbReference type="EMBL" id="RAI77975.1"/>
    </source>
</evidence>
<evidence type="ECO:0000313" key="2">
    <source>
        <dbReference type="Proteomes" id="UP000249016"/>
    </source>
</evidence>
<name>A0A327NTD3_9BACT</name>